<organism evidence="1 2">
    <name type="scientific">Sphaerodactylus townsendi</name>
    <dbReference type="NCBI Taxonomy" id="933632"/>
    <lineage>
        <taxon>Eukaryota</taxon>
        <taxon>Metazoa</taxon>
        <taxon>Chordata</taxon>
        <taxon>Craniata</taxon>
        <taxon>Vertebrata</taxon>
        <taxon>Euteleostomi</taxon>
        <taxon>Lepidosauria</taxon>
        <taxon>Squamata</taxon>
        <taxon>Bifurcata</taxon>
        <taxon>Gekkota</taxon>
        <taxon>Sphaerodactylidae</taxon>
        <taxon>Sphaerodactylus</taxon>
    </lineage>
</organism>
<sequence length="1431" mass="163272">MVRTCLSAFYGSFLESISFPLVQPADSGLGRKEQWLLIVLEEIDRFMKEFPNTWMKRVQIVLPPGQRAPYQVANIWNGIIVKKELCAVRRVPNPDERDSINTARELVGVCHLEDPLFFSYLKESPDSFHQFKMQLKEVGCGIQMFSSWGVLMFCAMGPSVELYDLGAAFQSTRDKYLMHCETKTEMVEALLENQTLLDEFKSIRTFLKDRMWFVGLRDELTSFLHCLFREAFRRQLVSQECMAGPLCRCTIAKDILVQEILKSDIPVTVELLIRDPPTVRFVGRRHRVEEAERRFKELLNSFQALPVPLSNFQAQFVKAQWGKLFHSYFFLEQGVPSVLEISEVVQVAGVDLGKMRDAEDLFLKYVCERTVGIPEEMNWVTMCDDWKGLLQKLGSHQEIVLHQTTSTQVTIVGICPHVTQAEQCIQEYLWDNFPVKESITSDRLELVAAQQNLLRIMRWKHLKVRVQVFLDSEVLILLVSGLRKFVQKAVPVISKDLDSLAVGKMPLRDWSLASYFFGAGSGVLQKMAFRQHCVANMQTQEIFDRTTDSNGNGQPGIRQKLVWGINALGKENDVALLKLDLNGFAAGFCERDICSEAIATFSSQFLKDLCHSTSLKFPVDFCHLKDGKLRIHGIQEDVENVLKTIHAKIEEYQAEWVEVMAQYEKVPHIFIEEFLAHGVLPADPSASSEILAGNPAAVVFRGTRQNVVELERRFKDLLGCFQVLPVSLTDLQSRFVKARWGSLFHKNFFWEQGVAALLEISGDVQVSGLDLGTVKKAEGLLSKHVCEKTLEIPEEVKWATESEEWQNLLHRLKSHQEVALYNTSSSLVFMVGICPHITQAEQSMKEYLEDHSQVEESLNVARPKLALAGENLLHIMDWDHLEVKIRVQPHSQILSLKVSGIQKLVQKAVQVIKTDLDSLVLGKVPLNKVALGEYFSGAGADALNQMAPKCVARLEIRKRPGRGDEVASNNGHKNQGLAETCWAVIFVVGRKSDVSLFKQEVAKFLAKFYEETVCSSEIPTFSNEVLRDLSKNIPHQFPVAVRHPRETAVQVCGSRKDVDNFLEAIYAKIKEATQAKIQKDNGDWLESKLLHNTIRWHYRTDAGWSAFDAATNCQLEKAYQKKKTNTKLQWEGKEFQINWLKSEAFMPSCGVTYKLWREVCLWDKNITPHWEAMDQCLVKKVELQRSSEEYQDIVKNFNRMGNSFKILKVERIQNRYLWVSYCWKRSWMEKKNPERVQNERILYHGMPPENCRSIQEFGFKSACRKGSRYGQGIYFAEDAARAALYTKLNSCGHRLMFQSRVLTGEYTCGKETMAFPPMKPGERGCYDSLVDAPSKPAIFVIFFDDYAYPEYLITFRLQDTSGQTMSLGAELAFCPKGIVEFPIICRQDSLVAFPAPPSLFRSARDDALQRRRVSVFSCAANESARNLRLCV</sequence>
<accession>A0ACB8EX62</accession>
<proteinExistence type="predicted"/>
<keyword evidence="2" id="KW-1185">Reference proteome</keyword>
<evidence type="ECO:0000313" key="1">
    <source>
        <dbReference type="EMBL" id="KAH7997098.1"/>
    </source>
</evidence>
<evidence type="ECO:0000313" key="2">
    <source>
        <dbReference type="Proteomes" id="UP000827872"/>
    </source>
</evidence>
<dbReference type="EMBL" id="CM037628">
    <property type="protein sequence ID" value="KAH7997098.1"/>
    <property type="molecule type" value="Genomic_DNA"/>
</dbReference>
<comment type="caution">
    <text evidence="1">The sequence shown here is derived from an EMBL/GenBank/DDBJ whole genome shotgun (WGS) entry which is preliminary data.</text>
</comment>
<dbReference type="Proteomes" id="UP000827872">
    <property type="component" value="Linkage Group LG15"/>
</dbReference>
<protein>
    <submittedName>
        <fullName evidence="1">Uncharacterized protein</fullName>
    </submittedName>
</protein>
<name>A0ACB8EX62_9SAUR</name>
<gene>
    <name evidence="1" type="ORF">K3G42_013321</name>
</gene>
<reference evidence="1" key="1">
    <citation type="submission" date="2021-08" db="EMBL/GenBank/DDBJ databases">
        <title>The first chromosome-level gecko genome reveals the dynamic sex chromosomes of Neotropical dwarf geckos (Sphaerodactylidae: Sphaerodactylus).</title>
        <authorList>
            <person name="Pinto B.J."/>
            <person name="Keating S.E."/>
            <person name="Gamble T."/>
        </authorList>
    </citation>
    <scope>NUCLEOTIDE SEQUENCE</scope>
    <source>
        <strain evidence="1">TG3544</strain>
    </source>
</reference>